<evidence type="ECO:0000313" key="1">
    <source>
        <dbReference type="EMBL" id="KAH9735066.1"/>
    </source>
</evidence>
<comment type="caution">
    <text evidence="1">The sequence shown here is derived from an EMBL/GenBank/DDBJ whole genome shotgun (WGS) entry which is preliminary data.</text>
</comment>
<dbReference type="EMBL" id="CM039175">
    <property type="protein sequence ID" value="KAH9735066.1"/>
    <property type="molecule type" value="Genomic_DNA"/>
</dbReference>
<organism evidence="1 2">
    <name type="scientific">Citrus sinensis</name>
    <name type="common">Sweet orange</name>
    <name type="synonym">Citrus aurantium var. sinensis</name>
    <dbReference type="NCBI Taxonomy" id="2711"/>
    <lineage>
        <taxon>Eukaryota</taxon>
        <taxon>Viridiplantae</taxon>
        <taxon>Streptophyta</taxon>
        <taxon>Embryophyta</taxon>
        <taxon>Tracheophyta</taxon>
        <taxon>Spermatophyta</taxon>
        <taxon>Magnoliopsida</taxon>
        <taxon>eudicotyledons</taxon>
        <taxon>Gunneridae</taxon>
        <taxon>Pentapetalae</taxon>
        <taxon>rosids</taxon>
        <taxon>malvids</taxon>
        <taxon>Sapindales</taxon>
        <taxon>Rutaceae</taxon>
        <taxon>Aurantioideae</taxon>
        <taxon>Citrus</taxon>
    </lineage>
</organism>
<proteinExistence type="predicted"/>
<protein>
    <submittedName>
        <fullName evidence="1">Uncharacterized protein</fullName>
    </submittedName>
</protein>
<evidence type="ECO:0000313" key="2">
    <source>
        <dbReference type="Proteomes" id="UP000829398"/>
    </source>
</evidence>
<reference evidence="2" key="1">
    <citation type="journal article" date="2023" name="Hortic. Res.">
        <title>A chromosome-level phased genome enabling allele-level studies in sweet orange: a case study on citrus Huanglongbing tolerance.</title>
        <authorList>
            <person name="Wu B."/>
            <person name="Yu Q."/>
            <person name="Deng Z."/>
            <person name="Duan Y."/>
            <person name="Luo F."/>
            <person name="Gmitter F. Jr."/>
        </authorList>
    </citation>
    <scope>NUCLEOTIDE SEQUENCE [LARGE SCALE GENOMIC DNA]</scope>
    <source>
        <strain evidence="2">cv. Valencia</strain>
    </source>
</reference>
<gene>
    <name evidence="1" type="ORF">KPL71_017622</name>
</gene>
<dbReference type="Proteomes" id="UP000829398">
    <property type="component" value="Chromosome 6"/>
</dbReference>
<sequence>MDESITSPASYIAQSVGDDLKFEENLNFVTWQSQDQVLLECLLFSMSEGIISLVFNLETSLEITEYFIKMKNITNNMAVAGSALSDDDLILHIFSSLGPNYDSVATYITRQVDVKQNFEANIAQNRGPKKGNTSEEKGFGNFRYNSGYGCNENLGNNGYRGEYGNSGFVGNAFGTNAQHIDHLTNDMNDMHITEAFSVPQITKTLIGISQLTKDNNVVVELTNKFCFVKDKVKNLIMLQDLKLVGWKWVFKTKYNTNGWISKYKARLVAKGFHQTTSIGYLGTFSPVVKSSIVRVVLSIVVIQDWKVRQIDMNNVFLNCELTDDVYMTKPEGFTSMEIYVCKLNEALYGLKQAPRAWYEKLKSCLTTWKFINSKADTSLFIKYDIKGLIIVLIYVDDILVTRPDSNLLEYFIDKLSKVFALKDLGLVTYFLGIEVCYIDHGLHLSQTKYVKALLIKASMQNYKGSDTLFSTCLKLERIVRGHLGQEFKDPTLYRSIVGGVHYLILTRLDVAYVVHKLSQYLSAPTLQH</sequence>
<accession>A0ACB8JRD5</accession>
<keyword evidence="2" id="KW-1185">Reference proteome</keyword>
<name>A0ACB8JRD5_CITSI</name>